<evidence type="ECO:0000313" key="9">
    <source>
        <dbReference type="EMBL" id="SCY36464.1"/>
    </source>
</evidence>
<name>A0A1G5FBE5_9FIRM</name>
<keyword evidence="3" id="KW-0762">Sugar transport</keyword>
<keyword evidence="5" id="KW-0598">Phosphotransferase system</keyword>
<dbReference type="GO" id="GO:0008982">
    <property type="term" value="F:protein-N(PI)-phosphohistidine-sugar phosphotransferase activity"/>
    <property type="evidence" value="ECO:0007669"/>
    <property type="project" value="InterPro"/>
</dbReference>
<proteinExistence type="predicted"/>
<protein>
    <submittedName>
        <fullName evidence="9">PTS system, cellobiose-specific IIB component</fullName>
    </submittedName>
</protein>
<dbReference type="InterPro" id="IPR036095">
    <property type="entry name" value="PTS_EIIB-like_sf"/>
</dbReference>
<keyword evidence="2" id="KW-0597">Phosphoprotein</keyword>
<dbReference type="InterPro" id="IPR051819">
    <property type="entry name" value="PTS_sugar-specific_EIIB"/>
</dbReference>
<feature type="domain" description="PTS EIIB type-3" evidence="8">
    <location>
        <begin position="1"/>
        <end position="101"/>
    </location>
</feature>
<dbReference type="STRING" id="1120976.SAMN03080606_01362"/>
<evidence type="ECO:0000256" key="7">
    <source>
        <dbReference type="PROSITE-ProRule" id="PRU00423"/>
    </source>
</evidence>
<dbReference type="InterPro" id="IPR003501">
    <property type="entry name" value="PTS_EIIB_2/3"/>
</dbReference>
<dbReference type="PANTHER" id="PTHR34581">
    <property type="entry name" value="PTS SYSTEM N,N'-DIACETYLCHITOBIOSE-SPECIFIC EIIB COMPONENT"/>
    <property type="match status" value="1"/>
</dbReference>
<dbReference type="CDD" id="cd05564">
    <property type="entry name" value="PTS_IIB_chitobiose_lichenan"/>
    <property type="match status" value="1"/>
</dbReference>
<dbReference type="Gene3D" id="3.40.50.2300">
    <property type="match status" value="1"/>
</dbReference>
<evidence type="ECO:0000256" key="4">
    <source>
        <dbReference type="ARBA" id="ARBA00022679"/>
    </source>
</evidence>
<feature type="modified residue" description="Phosphocysteine; by EIIA" evidence="7">
    <location>
        <position position="8"/>
    </location>
</feature>
<dbReference type="AlphaFoldDB" id="A0A1G5FBE5"/>
<dbReference type="EMBL" id="FMUS01000007">
    <property type="protein sequence ID" value="SCY36464.1"/>
    <property type="molecule type" value="Genomic_DNA"/>
</dbReference>
<accession>A0A1G5FBE5</accession>
<dbReference type="InterPro" id="IPR013012">
    <property type="entry name" value="PTS_EIIB_3"/>
</dbReference>
<evidence type="ECO:0000313" key="10">
    <source>
        <dbReference type="Proteomes" id="UP000198636"/>
    </source>
</evidence>
<dbReference type="RefSeq" id="WP_091541493.1">
    <property type="nucleotide sequence ID" value="NZ_FMUS01000007.1"/>
</dbReference>
<dbReference type="SUPFAM" id="SSF52794">
    <property type="entry name" value="PTS system IIB component-like"/>
    <property type="match status" value="1"/>
</dbReference>
<keyword evidence="4" id="KW-0808">Transferase</keyword>
<sequence>MKKIMLVCSAGMSTSLLVTKMTTSAVKKGVLAKIFAVSETEASKHFDDIDVLLLGPQVRYLLSKMEKSLAGKGVPVAVIDSINYGTMNGEAVLNQALGLLE</sequence>
<dbReference type="PANTHER" id="PTHR34581:SF2">
    <property type="entry name" value="PTS SYSTEM N,N'-DIACETYLCHITOBIOSE-SPECIFIC EIIB COMPONENT"/>
    <property type="match status" value="1"/>
</dbReference>
<dbReference type="Proteomes" id="UP000198636">
    <property type="component" value="Unassembled WGS sequence"/>
</dbReference>
<keyword evidence="1" id="KW-0813">Transport</keyword>
<evidence type="ECO:0000256" key="6">
    <source>
        <dbReference type="ARBA" id="ARBA00022777"/>
    </source>
</evidence>
<dbReference type="PROSITE" id="PS51100">
    <property type="entry name" value="PTS_EIIB_TYPE_3"/>
    <property type="match status" value="1"/>
</dbReference>
<evidence type="ECO:0000256" key="5">
    <source>
        <dbReference type="ARBA" id="ARBA00022683"/>
    </source>
</evidence>
<dbReference type="OrthoDB" id="9808134at2"/>
<evidence type="ECO:0000256" key="1">
    <source>
        <dbReference type="ARBA" id="ARBA00022448"/>
    </source>
</evidence>
<dbReference type="Pfam" id="PF02302">
    <property type="entry name" value="PTS_IIB"/>
    <property type="match status" value="1"/>
</dbReference>
<dbReference type="GO" id="GO:0009401">
    <property type="term" value="P:phosphoenolpyruvate-dependent sugar phosphotransferase system"/>
    <property type="evidence" value="ECO:0007669"/>
    <property type="project" value="UniProtKB-KW"/>
</dbReference>
<evidence type="ECO:0000259" key="8">
    <source>
        <dbReference type="PROSITE" id="PS51100"/>
    </source>
</evidence>
<evidence type="ECO:0000256" key="2">
    <source>
        <dbReference type="ARBA" id="ARBA00022553"/>
    </source>
</evidence>
<dbReference type="GO" id="GO:0016301">
    <property type="term" value="F:kinase activity"/>
    <property type="evidence" value="ECO:0007669"/>
    <property type="project" value="UniProtKB-KW"/>
</dbReference>
<gene>
    <name evidence="9" type="ORF">SAMN03080606_01362</name>
</gene>
<organism evidence="9 10">
    <name type="scientific">Alkaliphilus peptidifermentans DSM 18978</name>
    <dbReference type="NCBI Taxonomy" id="1120976"/>
    <lineage>
        <taxon>Bacteria</taxon>
        <taxon>Bacillati</taxon>
        <taxon>Bacillota</taxon>
        <taxon>Clostridia</taxon>
        <taxon>Peptostreptococcales</taxon>
        <taxon>Natronincolaceae</taxon>
        <taxon>Alkaliphilus</taxon>
    </lineage>
</organism>
<evidence type="ECO:0000256" key="3">
    <source>
        <dbReference type="ARBA" id="ARBA00022597"/>
    </source>
</evidence>
<reference evidence="9 10" key="1">
    <citation type="submission" date="2016-10" db="EMBL/GenBank/DDBJ databases">
        <authorList>
            <person name="de Groot N.N."/>
        </authorList>
    </citation>
    <scope>NUCLEOTIDE SEQUENCE [LARGE SCALE GENOMIC DNA]</scope>
    <source>
        <strain evidence="9 10">DSM 18978</strain>
    </source>
</reference>
<keyword evidence="6" id="KW-0418">Kinase</keyword>
<keyword evidence="10" id="KW-1185">Reference proteome</keyword>